<dbReference type="EMBL" id="GBRH01158863">
    <property type="protein sequence ID" value="JAE39033.1"/>
    <property type="molecule type" value="Transcribed_RNA"/>
</dbReference>
<reference evidence="2" key="1">
    <citation type="submission" date="2014-09" db="EMBL/GenBank/DDBJ databases">
        <authorList>
            <person name="Magalhaes I.L.F."/>
            <person name="Oliveira U."/>
            <person name="Santos F.R."/>
            <person name="Vidigal T.H.D.A."/>
            <person name="Brescovit A.D."/>
            <person name="Santos A.J."/>
        </authorList>
    </citation>
    <scope>NUCLEOTIDE SEQUENCE</scope>
    <source>
        <tissue evidence="2">Shoot tissue taken approximately 20 cm above the soil surface</tissue>
    </source>
</reference>
<sequence>MTTTKAPYLQQELPNERLFMLSTQILLLFSLFFCSRSFYFMLKETQLWT</sequence>
<reference evidence="2" key="2">
    <citation type="journal article" date="2015" name="Data Brief">
        <title>Shoot transcriptome of the giant reed, Arundo donax.</title>
        <authorList>
            <person name="Barrero R.A."/>
            <person name="Guerrero F.D."/>
            <person name="Moolhuijzen P."/>
            <person name="Goolsby J.A."/>
            <person name="Tidwell J."/>
            <person name="Bellgard S.E."/>
            <person name="Bellgard M.I."/>
        </authorList>
    </citation>
    <scope>NUCLEOTIDE SEQUENCE</scope>
    <source>
        <tissue evidence="2">Shoot tissue taken approximately 20 cm above the soil surface</tissue>
    </source>
</reference>
<keyword evidence="1" id="KW-0812">Transmembrane</keyword>
<proteinExistence type="predicted"/>
<evidence type="ECO:0000256" key="1">
    <source>
        <dbReference type="SAM" id="Phobius"/>
    </source>
</evidence>
<accession>A0A0A9I1K6</accession>
<keyword evidence="1" id="KW-1133">Transmembrane helix</keyword>
<feature type="transmembrane region" description="Helical" evidence="1">
    <location>
        <begin position="18"/>
        <end position="42"/>
    </location>
</feature>
<name>A0A0A9I1K6_ARUDO</name>
<organism evidence="2">
    <name type="scientific">Arundo donax</name>
    <name type="common">Giant reed</name>
    <name type="synonym">Donax arundinaceus</name>
    <dbReference type="NCBI Taxonomy" id="35708"/>
    <lineage>
        <taxon>Eukaryota</taxon>
        <taxon>Viridiplantae</taxon>
        <taxon>Streptophyta</taxon>
        <taxon>Embryophyta</taxon>
        <taxon>Tracheophyta</taxon>
        <taxon>Spermatophyta</taxon>
        <taxon>Magnoliopsida</taxon>
        <taxon>Liliopsida</taxon>
        <taxon>Poales</taxon>
        <taxon>Poaceae</taxon>
        <taxon>PACMAD clade</taxon>
        <taxon>Arundinoideae</taxon>
        <taxon>Arundineae</taxon>
        <taxon>Arundo</taxon>
    </lineage>
</organism>
<protein>
    <submittedName>
        <fullName evidence="2">Uncharacterized protein</fullName>
    </submittedName>
</protein>
<evidence type="ECO:0000313" key="2">
    <source>
        <dbReference type="EMBL" id="JAE39033.1"/>
    </source>
</evidence>
<keyword evidence="1" id="KW-0472">Membrane</keyword>
<dbReference type="AlphaFoldDB" id="A0A0A9I1K6"/>